<name>A0A829YGR9_9GAMM</name>
<feature type="signal peptide" evidence="1">
    <location>
        <begin position="1"/>
        <end position="24"/>
    </location>
</feature>
<evidence type="ECO:0000313" key="2">
    <source>
        <dbReference type="EMBL" id="GFE82444.1"/>
    </source>
</evidence>
<sequence length="124" mass="12508">MNILRRTLLISIAAVGAMASSAFAADANITGTWNMTVETPAGAGSPTFTLKQTGKAVTGDYQGALGQAPVTGMVNGNDVALKFTLNAGGSDMVVTYTGTVDGNTMKGKVSLGELGEGTFTGQKT</sequence>
<comment type="caution">
    <text evidence="2">The sequence shown here is derived from an EMBL/GenBank/DDBJ whole genome shotgun (WGS) entry which is preliminary data.</text>
</comment>
<reference evidence="3" key="1">
    <citation type="submission" date="2020-01" db="EMBL/GenBank/DDBJ databases">
        <title>'Steroidobacter agaridevorans' sp. nov., agar-degrading bacteria isolated from rhizosphere soils.</title>
        <authorList>
            <person name="Ikenaga M."/>
            <person name="Kataoka M."/>
            <person name="Murouchi A."/>
            <person name="Katsuragi S."/>
            <person name="Sakai M."/>
        </authorList>
    </citation>
    <scope>NUCLEOTIDE SEQUENCE [LARGE SCALE GENOMIC DNA]</scope>
    <source>
        <strain evidence="3">YU21-B</strain>
    </source>
</reference>
<dbReference type="EMBL" id="BLJN01000004">
    <property type="protein sequence ID" value="GFE82444.1"/>
    <property type="molecule type" value="Genomic_DNA"/>
</dbReference>
<evidence type="ECO:0000313" key="3">
    <source>
        <dbReference type="Proteomes" id="UP000445000"/>
    </source>
</evidence>
<keyword evidence="1" id="KW-0732">Signal</keyword>
<accession>A0A829YGR9</accession>
<organism evidence="2 3">
    <name type="scientific">Steroidobacter agaridevorans</name>
    <dbReference type="NCBI Taxonomy" id="2695856"/>
    <lineage>
        <taxon>Bacteria</taxon>
        <taxon>Pseudomonadati</taxon>
        <taxon>Pseudomonadota</taxon>
        <taxon>Gammaproteobacteria</taxon>
        <taxon>Steroidobacterales</taxon>
        <taxon>Steroidobacteraceae</taxon>
        <taxon>Steroidobacter</taxon>
    </lineage>
</organism>
<feature type="chain" id="PRO_5032502838" description="Lipocalin-like domain-containing protein" evidence="1">
    <location>
        <begin position="25"/>
        <end position="124"/>
    </location>
</feature>
<protein>
    <recommendedName>
        <fullName evidence="4">Lipocalin-like domain-containing protein</fullName>
    </recommendedName>
</protein>
<dbReference type="AlphaFoldDB" id="A0A829YGR9"/>
<keyword evidence="3" id="KW-1185">Reference proteome</keyword>
<gene>
    <name evidence="2" type="ORF">GCM10011487_44440</name>
</gene>
<evidence type="ECO:0000256" key="1">
    <source>
        <dbReference type="SAM" id="SignalP"/>
    </source>
</evidence>
<dbReference type="RefSeq" id="WP_161814088.1">
    <property type="nucleotide sequence ID" value="NZ_BLJN01000004.1"/>
</dbReference>
<dbReference type="Proteomes" id="UP000445000">
    <property type="component" value="Unassembled WGS sequence"/>
</dbReference>
<proteinExistence type="predicted"/>
<evidence type="ECO:0008006" key="4">
    <source>
        <dbReference type="Google" id="ProtNLM"/>
    </source>
</evidence>